<evidence type="ECO:0000256" key="7">
    <source>
        <dbReference type="ARBA" id="ARBA00022915"/>
    </source>
</evidence>
<keyword evidence="9 12" id="KW-0456">Lyase</keyword>
<dbReference type="InterPro" id="IPR020625">
    <property type="entry name" value="Schiff_base-form_aldolases_AS"/>
</dbReference>
<evidence type="ECO:0000256" key="9">
    <source>
        <dbReference type="ARBA" id="ARBA00023239"/>
    </source>
</evidence>
<dbReference type="InterPro" id="IPR005263">
    <property type="entry name" value="DapA"/>
</dbReference>
<feature type="site" description="Part of a proton relay during catalysis" evidence="12">
    <location>
        <position position="109"/>
    </location>
</feature>
<comment type="catalytic activity">
    <reaction evidence="11 12">
        <text>L-aspartate 4-semialdehyde + pyruvate = (2S,4S)-4-hydroxy-2,3,4,5-tetrahydrodipicolinate + H2O + H(+)</text>
        <dbReference type="Rhea" id="RHEA:34171"/>
        <dbReference type="ChEBI" id="CHEBI:15361"/>
        <dbReference type="ChEBI" id="CHEBI:15377"/>
        <dbReference type="ChEBI" id="CHEBI:15378"/>
        <dbReference type="ChEBI" id="CHEBI:67139"/>
        <dbReference type="ChEBI" id="CHEBI:537519"/>
        <dbReference type="EC" id="4.3.3.7"/>
    </reaction>
</comment>
<keyword evidence="5 12" id="KW-0963">Cytoplasm</keyword>
<comment type="caution">
    <text evidence="16">The sequence shown here is derived from an EMBL/GenBank/DDBJ whole genome shotgun (WGS) entry which is preliminary data.</text>
</comment>
<dbReference type="HAMAP" id="MF_00418">
    <property type="entry name" value="DapA"/>
    <property type="match status" value="1"/>
</dbReference>
<comment type="subunit">
    <text evidence="12">Homotetramer; dimer of dimers.</text>
</comment>
<evidence type="ECO:0000256" key="1">
    <source>
        <dbReference type="ARBA" id="ARBA00003294"/>
    </source>
</evidence>
<evidence type="ECO:0000313" key="16">
    <source>
        <dbReference type="EMBL" id="KOO38813.1"/>
    </source>
</evidence>
<comment type="caution">
    <text evidence="12">Was originally thought to be a dihydrodipicolinate synthase (DHDPS), catalyzing the condensation of (S)-aspartate-beta-semialdehyde [(S)-ASA] and pyruvate to dihydrodipicolinate (DHDP). However, it was shown in E.coli that the product of the enzymatic reaction is not dihydrodipicolinate but in fact (4S)-4-hydroxy-2,3,4,5-tetrahydro-(2S)-dipicolinic acid (HTPA), and that the consecutive dehydration reaction leading to DHDP is not spontaneous but catalyzed by DapB.</text>
</comment>
<dbReference type="GO" id="GO:0005829">
    <property type="term" value="C:cytosol"/>
    <property type="evidence" value="ECO:0007669"/>
    <property type="project" value="TreeGrafter"/>
</dbReference>
<evidence type="ECO:0000256" key="10">
    <source>
        <dbReference type="ARBA" id="ARBA00023270"/>
    </source>
</evidence>
<dbReference type="SUPFAM" id="SSF51569">
    <property type="entry name" value="Aldolase"/>
    <property type="match status" value="1"/>
</dbReference>
<accession>A0A0M0KK96</accession>
<sequence>MMDFGHVLTAMVTPFDAKGNVDLEKVERLVEFLLANGTEGLVVAGTTGESPTLREEEKLALFEKVVTVVNKRVPVIAGTGSNNTYVSAQLTKKATALGVDGIMAVTPYYNKPSQEGMYAHFAAIAEATHLPVMLYNIPSRSVVNLSAETIVKLSYIPNITSLKEANGDLDHMVSVIEQTPDTFHLYSGDDSLTLPALSIGAKGVVSVASHIIGPEMQQMMMAFRGGDVEHAANLHRKLLPIMKGLFTAPNPTCVKAALQIKGFDTGGVRLPLVPPTSEQRQHLQFLIEQLKVS</sequence>
<dbReference type="PIRSF" id="PIRSF001365">
    <property type="entry name" value="DHDPS"/>
    <property type="match status" value="1"/>
</dbReference>
<dbReference type="PATRIC" id="fig|136160.3.peg.1927"/>
<dbReference type="EC" id="4.3.3.7" evidence="4 12"/>
<evidence type="ECO:0000256" key="14">
    <source>
        <dbReference type="PIRSR" id="PIRSR001365-1"/>
    </source>
</evidence>
<evidence type="ECO:0000256" key="12">
    <source>
        <dbReference type="HAMAP-Rule" id="MF_00418"/>
    </source>
</evidence>
<protein>
    <recommendedName>
        <fullName evidence="4 12">4-hydroxy-tetrahydrodipicolinate synthase</fullName>
        <shortName evidence="12">HTPA synthase</shortName>
        <ecNumber evidence="4 12">4.3.3.7</ecNumber>
    </recommendedName>
</protein>
<dbReference type="InterPro" id="IPR013785">
    <property type="entry name" value="Aldolase_TIM"/>
</dbReference>
<dbReference type="GO" id="GO:0008840">
    <property type="term" value="F:4-hydroxy-tetrahydrodipicolinate synthase activity"/>
    <property type="evidence" value="ECO:0007669"/>
    <property type="project" value="UniProtKB-UniRule"/>
</dbReference>
<keyword evidence="7 12" id="KW-0220">Diaminopimelate biosynthesis</keyword>
<feature type="binding site" evidence="12 15">
    <location>
        <position position="205"/>
    </location>
    <ligand>
        <name>pyruvate</name>
        <dbReference type="ChEBI" id="CHEBI:15361"/>
    </ligand>
</feature>
<dbReference type="PROSITE" id="PS00665">
    <property type="entry name" value="DHDPS_1"/>
    <property type="match status" value="1"/>
</dbReference>
<dbReference type="GO" id="GO:0019877">
    <property type="term" value="P:diaminopimelate biosynthetic process"/>
    <property type="evidence" value="ECO:0007669"/>
    <property type="project" value="UniProtKB-UniRule"/>
</dbReference>
<evidence type="ECO:0000256" key="15">
    <source>
        <dbReference type="PIRSR" id="PIRSR001365-2"/>
    </source>
</evidence>
<gene>
    <name evidence="12" type="primary">dapA</name>
    <name evidence="16" type="ORF">AMD02_07995</name>
</gene>
<keyword evidence="8 12" id="KW-0457">Lysine biosynthesis</keyword>
<feature type="active site" description="Proton donor/acceptor" evidence="12 14">
    <location>
        <position position="135"/>
    </location>
</feature>
<dbReference type="PROSITE" id="PS00666">
    <property type="entry name" value="DHDPS_2"/>
    <property type="match status" value="1"/>
</dbReference>
<dbReference type="GO" id="GO:0009089">
    <property type="term" value="P:lysine biosynthetic process via diaminopimelate"/>
    <property type="evidence" value="ECO:0007669"/>
    <property type="project" value="UniProtKB-UniRule"/>
</dbReference>
<evidence type="ECO:0000256" key="13">
    <source>
        <dbReference type="PIRNR" id="PIRNR001365"/>
    </source>
</evidence>
<evidence type="ECO:0000256" key="2">
    <source>
        <dbReference type="ARBA" id="ARBA00005120"/>
    </source>
</evidence>
<dbReference type="Pfam" id="PF00701">
    <property type="entry name" value="DHDPS"/>
    <property type="match status" value="1"/>
</dbReference>
<evidence type="ECO:0000256" key="8">
    <source>
        <dbReference type="ARBA" id="ARBA00023154"/>
    </source>
</evidence>
<name>A0A0M0KK96_ALKHA</name>
<proteinExistence type="inferred from homology"/>
<organism evidence="16">
    <name type="scientific">Halalkalibacterium halodurans</name>
    <name type="common">Bacillus halodurans</name>
    <dbReference type="NCBI Taxonomy" id="86665"/>
    <lineage>
        <taxon>Bacteria</taxon>
        <taxon>Bacillati</taxon>
        <taxon>Bacillota</taxon>
        <taxon>Bacilli</taxon>
        <taxon>Bacillales</taxon>
        <taxon>Bacillaceae</taxon>
        <taxon>Halalkalibacterium (ex Joshi et al. 2022)</taxon>
    </lineage>
</organism>
<dbReference type="SMART" id="SM01130">
    <property type="entry name" value="DHDPS"/>
    <property type="match status" value="1"/>
</dbReference>
<dbReference type="PRINTS" id="PR00146">
    <property type="entry name" value="DHPICSNTHASE"/>
</dbReference>
<feature type="active site" description="Schiff-base intermediate with substrate" evidence="12 14">
    <location>
        <position position="163"/>
    </location>
</feature>
<dbReference type="EMBL" id="LILD01000001">
    <property type="protein sequence ID" value="KOO38813.1"/>
    <property type="molecule type" value="Genomic_DNA"/>
</dbReference>
<dbReference type="PANTHER" id="PTHR12128:SF66">
    <property type="entry name" value="4-HYDROXY-2-OXOGLUTARATE ALDOLASE, MITOCHONDRIAL"/>
    <property type="match status" value="1"/>
</dbReference>
<feature type="site" description="Part of a proton relay during catalysis" evidence="12">
    <location>
        <position position="46"/>
    </location>
</feature>
<comment type="function">
    <text evidence="1 12">Catalyzes the condensation of (S)-aspartate-beta-semialdehyde [(S)-ASA] and pyruvate to 4-hydroxy-tetrahydrodipicolinate (HTPA).</text>
</comment>
<dbReference type="GeneID" id="87597919"/>
<dbReference type="UniPathway" id="UPA00034">
    <property type="reaction ID" value="UER00017"/>
</dbReference>
<evidence type="ECO:0000256" key="5">
    <source>
        <dbReference type="ARBA" id="ARBA00022490"/>
    </source>
</evidence>
<feature type="binding site" evidence="12 15">
    <location>
        <position position="47"/>
    </location>
    <ligand>
        <name>pyruvate</name>
        <dbReference type="ChEBI" id="CHEBI:15361"/>
    </ligand>
</feature>
<comment type="pathway">
    <text evidence="2 12">Amino-acid biosynthesis; L-lysine biosynthesis via DAP pathway; (S)-tetrahydrodipicolinate from L-aspartate: step 3/4.</text>
</comment>
<evidence type="ECO:0000256" key="11">
    <source>
        <dbReference type="ARBA" id="ARBA00047836"/>
    </source>
</evidence>
<dbReference type="CDD" id="cd00950">
    <property type="entry name" value="DHDPS"/>
    <property type="match status" value="1"/>
</dbReference>
<dbReference type="NCBIfam" id="TIGR00674">
    <property type="entry name" value="dapA"/>
    <property type="match status" value="1"/>
</dbReference>
<dbReference type="RefSeq" id="WP_041820641.1">
    <property type="nucleotide sequence ID" value="NZ_CP040441.1"/>
</dbReference>
<dbReference type="AlphaFoldDB" id="A0A0M0KK96"/>
<evidence type="ECO:0000256" key="6">
    <source>
        <dbReference type="ARBA" id="ARBA00022605"/>
    </source>
</evidence>
<keyword evidence="6 12" id="KW-0028">Amino-acid biosynthesis</keyword>
<evidence type="ECO:0000256" key="4">
    <source>
        <dbReference type="ARBA" id="ARBA00012086"/>
    </source>
</evidence>
<reference evidence="16" key="1">
    <citation type="submission" date="2015-08" db="EMBL/GenBank/DDBJ databases">
        <title>Complete DNA Sequence of Pseudomonas syringae pv. actinidiae, the Causal Agent of Kiwifruit Canker Disease.</title>
        <authorList>
            <person name="Rikkerink E.H.A."/>
            <person name="Fineran P.C."/>
        </authorList>
    </citation>
    <scope>NUCLEOTIDE SEQUENCE</scope>
    <source>
        <strain evidence="16">DSM 13666</strain>
    </source>
</reference>
<comment type="similarity">
    <text evidence="3 12 13">Belongs to the DapA family.</text>
</comment>
<keyword evidence="10 12" id="KW-0704">Schiff base</keyword>
<comment type="subcellular location">
    <subcellularLocation>
        <location evidence="12">Cytoplasm</location>
    </subcellularLocation>
</comment>
<evidence type="ECO:0000256" key="3">
    <source>
        <dbReference type="ARBA" id="ARBA00007592"/>
    </source>
</evidence>
<dbReference type="PANTHER" id="PTHR12128">
    <property type="entry name" value="DIHYDRODIPICOLINATE SYNTHASE"/>
    <property type="match status" value="1"/>
</dbReference>
<dbReference type="InterPro" id="IPR020624">
    <property type="entry name" value="Schiff_base-form_aldolases_CS"/>
</dbReference>
<dbReference type="Gene3D" id="3.20.20.70">
    <property type="entry name" value="Aldolase class I"/>
    <property type="match status" value="1"/>
</dbReference>
<dbReference type="InterPro" id="IPR002220">
    <property type="entry name" value="DapA-like"/>
</dbReference>